<evidence type="ECO:0000256" key="6">
    <source>
        <dbReference type="ARBA" id="ARBA00023016"/>
    </source>
</evidence>
<dbReference type="Pfam" id="PF00183">
    <property type="entry name" value="HSP90"/>
    <property type="match status" value="1"/>
</dbReference>
<evidence type="ECO:0000259" key="8">
    <source>
        <dbReference type="SMART" id="SM00387"/>
    </source>
</evidence>
<dbReference type="InterPro" id="IPR020568">
    <property type="entry name" value="Ribosomal_Su5_D2-typ_SF"/>
</dbReference>
<dbReference type="Pfam" id="PF13589">
    <property type="entry name" value="HATPase_c_3"/>
    <property type="match status" value="1"/>
</dbReference>
<reference evidence="9" key="1">
    <citation type="journal article" date="2015" name="Nature">
        <title>Complex archaea that bridge the gap between prokaryotes and eukaryotes.</title>
        <authorList>
            <person name="Spang A."/>
            <person name="Saw J.H."/>
            <person name="Jorgensen S.L."/>
            <person name="Zaremba-Niedzwiedzka K."/>
            <person name="Martijn J."/>
            <person name="Lind A.E."/>
            <person name="van Eijk R."/>
            <person name="Schleper C."/>
            <person name="Guy L."/>
            <person name="Ettema T.J."/>
        </authorList>
    </citation>
    <scope>NUCLEOTIDE SEQUENCE</scope>
</reference>
<sequence>MATDINKETRGFETEAKQLLKLMIHSLYSNKEVFLRELISNASDAADKLRFQALSQPDIYEDDTDLKVVIDFDQEAGTVSISDNGIGMSRDDVVSNLGTIARSGTAQFLESLSGDQKKDSQLIGQFGVGFYSAFIVADQVEVLTRKAGAPASEGVHWASSGESDYTIESTEKASRGTTVILHLREDSREFADSYRLKQIVKKYADHIAIPVMMPKPKEAEEEGAETSDKPTEFEAVNDAKALWTRPRTEIKAEEYEEFYKHISHDYEKPLGWSHNKVEGKLEYTSLLYLPTRAPFDLWNRDGVRGLKLYVQRVFIMDQAEQFLPLYLRFIKGVVDSNDISLNVSREILQKDPAVDSMRSALTKRALDMLSKLKKEDKDKYATFWKEFGQVLKEGPGEDFSNRETIARLLMFNSTHADSNGQDQSLDDYVSRMKPDQEKIYYLIADSGKAAKNSPHLEIFRKKGIEVLLLSDRIDEWLMSHLNEFDGKSLQDVTRGELDLGKLDDEDEKAEQEKREETFKPLLDRVKTALGDRIKESRVSHRLTDSAACLALDDDDMGAQMRRIMEASGQPVPETKPIFEVNPDHPLINKLEKEQDEERFTDLISLLFDQASLADGNELEDPARFSRQLNKLLLELCD</sequence>
<keyword evidence="5" id="KW-0067">ATP-binding</keyword>
<dbReference type="FunFam" id="3.30.230.80:FF:000002">
    <property type="entry name" value="Molecular chaperone HtpG"/>
    <property type="match status" value="1"/>
</dbReference>
<feature type="domain" description="Histidine kinase/HSP90-like ATPase" evidence="8">
    <location>
        <begin position="30"/>
        <end position="187"/>
    </location>
</feature>
<accession>A0A0F9WDI9</accession>
<dbReference type="InterPro" id="IPR037196">
    <property type="entry name" value="HSP90_C"/>
</dbReference>
<keyword evidence="4" id="KW-0547">Nucleotide-binding</keyword>
<dbReference type="GO" id="GO:0016887">
    <property type="term" value="F:ATP hydrolysis activity"/>
    <property type="evidence" value="ECO:0007669"/>
    <property type="project" value="InterPro"/>
</dbReference>
<dbReference type="GO" id="GO:0051082">
    <property type="term" value="F:unfolded protein binding"/>
    <property type="evidence" value="ECO:0007669"/>
    <property type="project" value="InterPro"/>
</dbReference>
<dbReference type="AlphaFoldDB" id="A0A0F9WDI9"/>
<dbReference type="InterPro" id="IPR001404">
    <property type="entry name" value="Hsp90_fam"/>
</dbReference>
<evidence type="ECO:0000256" key="7">
    <source>
        <dbReference type="ARBA" id="ARBA00023186"/>
    </source>
</evidence>
<evidence type="ECO:0000256" key="2">
    <source>
        <dbReference type="ARBA" id="ARBA00008239"/>
    </source>
</evidence>
<dbReference type="SMART" id="SM00387">
    <property type="entry name" value="HATPase_c"/>
    <property type="match status" value="1"/>
</dbReference>
<dbReference type="PRINTS" id="PR00775">
    <property type="entry name" value="HEATSHOCK90"/>
</dbReference>
<dbReference type="Gene3D" id="3.30.565.10">
    <property type="entry name" value="Histidine kinase-like ATPase, C-terminal domain"/>
    <property type="match status" value="1"/>
</dbReference>
<dbReference type="SUPFAM" id="SSF54211">
    <property type="entry name" value="Ribosomal protein S5 domain 2-like"/>
    <property type="match status" value="1"/>
</dbReference>
<dbReference type="PIRSF" id="PIRSF002583">
    <property type="entry name" value="Hsp90"/>
    <property type="match status" value="1"/>
</dbReference>
<dbReference type="InterPro" id="IPR036890">
    <property type="entry name" value="HATPase_C_sf"/>
</dbReference>
<dbReference type="GO" id="GO:0140662">
    <property type="term" value="F:ATP-dependent protein folding chaperone"/>
    <property type="evidence" value="ECO:0007669"/>
    <property type="project" value="InterPro"/>
</dbReference>
<dbReference type="SUPFAM" id="SSF110942">
    <property type="entry name" value="HSP90 C-terminal domain"/>
    <property type="match status" value="1"/>
</dbReference>
<dbReference type="GO" id="GO:0005524">
    <property type="term" value="F:ATP binding"/>
    <property type="evidence" value="ECO:0007669"/>
    <property type="project" value="UniProtKB-KW"/>
</dbReference>
<proteinExistence type="inferred from homology"/>
<dbReference type="HAMAP" id="MF_00505">
    <property type="entry name" value="HSP90"/>
    <property type="match status" value="1"/>
</dbReference>
<dbReference type="GO" id="GO:0005737">
    <property type="term" value="C:cytoplasm"/>
    <property type="evidence" value="ECO:0007669"/>
    <property type="project" value="UniProtKB-SubCell"/>
</dbReference>
<dbReference type="PROSITE" id="PS00298">
    <property type="entry name" value="HSP90"/>
    <property type="match status" value="1"/>
</dbReference>
<evidence type="ECO:0000256" key="1">
    <source>
        <dbReference type="ARBA" id="ARBA00004496"/>
    </source>
</evidence>
<evidence type="ECO:0000256" key="5">
    <source>
        <dbReference type="ARBA" id="ARBA00022840"/>
    </source>
</evidence>
<gene>
    <name evidence="9" type="ORF">LCGC14_0019870</name>
</gene>
<comment type="similarity">
    <text evidence="2">Belongs to the heat shock protein 90 family.</text>
</comment>
<comment type="subcellular location">
    <subcellularLocation>
        <location evidence="1">Cytoplasm</location>
    </subcellularLocation>
</comment>
<dbReference type="Gene3D" id="3.40.50.11260">
    <property type="match status" value="1"/>
</dbReference>
<dbReference type="InterPro" id="IPR019805">
    <property type="entry name" value="Heat_shock_protein_90_CS"/>
</dbReference>
<protein>
    <recommendedName>
        <fullName evidence="8">Histidine kinase/HSP90-like ATPase domain-containing protein</fullName>
    </recommendedName>
</protein>
<name>A0A0F9WDI9_9ZZZZ</name>
<evidence type="ECO:0000256" key="4">
    <source>
        <dbReference type="ARBA" id="ARBA00022741"/>
    </source>
</evidence>
<dbReference type="Gene3D" id="1.20.120.790">
    <property type="entry name" value="Heat shock protein 90, C-terminal domain"/>
    <property type="match status" value="1"/>
</dbReference>
<dbReference type="NCBIfam" id="NF003555">
    <property type="entry name" value="PRK05218.1"/>
    <property type="match status" value="1"/>
</dbReference>
<keyword evidence="6" id="KW-0346">Stress response</keyword>
<dbReference type="SUPFAM" id="SSF55874">
    <property type="entry name" value="ATPase domain of HSP90 chaperone/DNA topoisomerase II/histidine kinase"/>
    <property type="match status" value="1"/>
</dbReference>
<dbReference type="CDD" id="cd16927">
    <property type="entry name" value="HATPase_Hsp90-like"/>
    <property type="match status" value="1"/>
</dbReference>
<dbReference type="EMBL" id="LAZR01000004">
    <property type="protein sequence ID" value="KKO10508.1"/>
    <property type="molecule type" value="Genomic_DNA"/>
</dbReference>
<keyword evidence="7" id="KW-0143">Chaperone</keyword>
<dbReference type="FunFam" id="3.30.565.10:FF:000009">
    <property type="entry name" value="Molecular chaperone HtpG"/>
    <property type="match status" value="1"/>
</dbReference>
<dbReference type="InterPro" id="IPR020575">
    <property type="entry name" value="Hsp90_N"/>
</dbReference>
<evidence type="ECO:0000313" key="9">
    <source>
        <dbReference type="EMBL" id="KKO10508.1"/>
    </source>
</evidence>
<dbReference type="PANTHER" id="PTHR11528">
    <property type="entry name" value="HEAT SHOCK PROTEIN 90 FAMILY MEMBER"/>
    <property type="match status" value="1"/>
</dbReference>
<dbReference type="InterPro" id="IPR003594">
    <property type="entry name" value="HATPase_dom"/>
</dbReference>
<dbReference type="Gene3D" id="3.30.230.80">
    <property type="match status" value="1"/>
</dbReference>
<evidence type="ECO:0000256" key="3">
    <source>
        <dbReference type="ARBA" id="ARBA00022490"/>
    </source>
</evidence>
<keyword evidence="3" id="KW-0963">Cytoplasm</keyword>
<organism evidence="9">
    <name type="scientific">marine sediment metagenome</name>
    <dbReference type="NCBI Taxonomy" id="412755"/>
    <lineage>
        <taxon>unclassified sequences</taxon>
        <taxon>metagenomes</taxon>
        <taxon>ecological metagenomes</taxon>
    </lineage>
</organism>
<comment type="caution">
    <text evidence="9">The sequence shown here is derived from an EMBL/GenBank/DDBJ whole genome shotgun (WGS) entry which is preliminary data.</text>
</comment>